<dbReference type="GeneTree" id="ENSGT00940000165827"/>
<dbReference type="GO" id="GO:0001518">
    <property type="term" value="C:voltage-gated sodium channel complex"/>
    <property type="evidence" value="ECO:0007669"/>
    <property type="project" value="TreeGrafter"/>
</dbReference>
<dbReference type="SUPFAM" id="SSF81324">
    <property type="entry name" value="Voltage-gated potassium channels"/>
    <property type="match status" value="4"/>
</dbReference>
<feature type="transmembrane region" description="Helical" evidence="16">
    <location>
        <begin position="1376"/>
        <end position="1393"/>
    </location>
</feature>
<feature type="transmembrane region" description="Helical" evidence="16">
    <location>
        <begin position="79"/>
        <end position="100"/>
    </location>
</feature>
<keyword evidence="4" id="KW-0107">Calcium channel</keyword>
<feature type="transmembrane region" description="Helical" evidence="16">
    <location>
        <begin position="1183"/>
        <end position="1205"/>
    </location>
</feature>
<feature type="transmembrane region" description="Helical" evidence="16">
    <location>
        <begin position="1027"/>
        <end position="1048"/>
    </location>
</feature>
<evidence type="ECO:0000259" key="17">
    <source>
        <dbReference type="Pfam" id="PF00520"/>
    </source>
</evidence>
<comment type="catalytic activity">
    <reaction evidence="14">
        <text>Ca(2+)(in) = Ca(2+)(out)</text>
        <dbReference type="Rhea" id="RHEA:29671"/>
        <dbReference type="ChEBI" id="CHEBI:29108"/>
    </reaction>
</comment>
<feature type="transmembrane region" description="Helical" evidence="16">
    <location>
        <begin position="376"/>
        <end position="401"/>
    </location>
</feature>
<evidence type="ECO:0000256" key="11">
    <source>
        <dbReference type="ARBA" id="ARBA00023136"/>
    </source>
</evidence>
<evidence type="ECO:0000256" key="1">
    <source>
        <dbReference type="ARBA" id="ARBA00004141"/>
    </source>
</evidence>
<keyword evidence="12" id="KW-0325">Glycoprotein</keyword>
<evidence type="ECO:0000256" key="3">
    <source>
        <dbReference type="ARBA" id="ARBA00022568"/>
    </source>
</evidence>
<feature type="region of interest" description="Disordered" evidence="15">
    <location>
        <begin position="788"/>
        <end position="924"/>
    </location>
</feature>
<dbReference type="Gene3D" id="1.20.120.350">
    <property type="entry name" value="Voltage-gated potassium channels. Chain C"/>
    <property type="match status" value="4"/>
</dbReference>
<evidence type="ECO:0000256" key="8">
    <source>
        <dbReference type="ARBA" id="ARBA00022882"/>
    </source>
</evidence>
<feature type="domain" description="Ion transport" evidence="17">
    <location>
        <begin position="506"/>
        <end position="735"/>
    </location>
</feature>
<evidence type="ECO:0000256" key="6">
    <source>
        <dbReference type="ARBA" id="ARBA00022737"/>
    </source>
</evidence>
<keyword evidence="11 16" id="KW-0472">Membrane</keyword>
<dbReference type="Gene3D" id="1.10.287.70">
    <property type="match status" value="4"/>
</dbReference>
<feature type="domain" description="Ion transport" evidence="17">
    <location>
        <begin position="987"/>
        <end position="1259"/>
    </location>
</feature>
<sequence>MTDGEGRVRFQYSDCPEQEEVRRDAPKADRNTSPGHEEEQPFPALAPKAFFCLKQTTRPRYWCIRIVCNPYPFTTLEKYLWRVYISMMVILLNCVTLGMFQPCEDVDCLSERCKVLQVLDDCIFAFFAVEMVIKMMAFGVFGSKCYLADRWNQLDFVIVMAGMLEYSLDGQNASLSAIRTVRVLRPLRAINRVPSMRILVTLLLDTLPMLGNVLFLCFFVFFIFGIVGVQLWAGLLRNRCFLGEDTKALYNQSLKPYYMDEEGEDNPFICSTPRENGMLHCYDVPPSTEDGVECSLAASQQSSVLIGSFDSVAGASVNGCVNWNQYYNVCHAGEFNPHKGAVNFDNIGYASIAIFQVITLEGWVDIMYFVMDAHSFYNFIYFILLIIVGSFFMINLCLVVIATQFSETKQRENALMREQRARYMSSDSTFSSYTEPGSCYEEILRYISHLYRKLRRRLQRIYYRWHRYFSDKRRVRDRFRRPKFVFSKAGHAWTNFRETLRTIVESKYFNQAIMTAILINTFSMGIEYHEQPEYLTQVLEITNFVFTSIFVLEMGFMLLAFGLWGYIKNPYNIFDSVVVIISVWEISAQADGGLSVLRTFRLLRVLKLVRFMPALRRQLVVLMKTMDNVATFCMLLMLFIFTFSILGMHLFGCKFGLRLENGDTIPDRKNFDSLLWAIVTVFQILTQEDWNVVLYNGMASTSPWAALYFVALMTFGNYVLFNLLVAILVEGFQAEGDANRSESDDEKKSDNSDEDEKLEQFTDIELEMTANGHIDACGTTAPPIIMRTAATPMPTPTSSLGPDQMESRTGSSTSIDPSAFDQHSLSFSSPGRRSPFPPRGSSSSWGSRRSSWNSLGRAPSLKRRDTSGERESLLSEEGADEEDGHDNTGRAGPNQKTLEQPQVSSMVGEHSDCNGMTLTCSPDENADAKDDISLEDDFDEDSPFSHWLLRKIQNLKPRWCKEHEDCSLYLFDPESRFRSCCQRVISHKLFDHVVLFFIFLNCITIAMERPDIKPHSLERLFLSASNYIFTVIFLIEMAIKVVALGFCFGKQCYLQCSWNILDGLLVFVSLLDVLVSIAYVGENKILGVLRVLRLLRTLRPLRVISRAPGLKLVVETLITSLRPIGNIVLICCTFFIVFGILGVQLFKGKFYICEGLDTRNVTNKSDCLQANYRWTNRKYNFDNLFKALMSLFVLSCKDGWVNIMYDGLDAVGVDQQPVRNHNPWMLIYFISFLLIVSFFVLNMFVGVVVENFHKCRQDQEEEEARLREDKRQKMIDKKRRIPSPSSKSMPYYADYSPVRLYIHRLCTNHYLDLFITLIVGINILTMSVEHYNQQQYLKEALKDCNYVFTFIFFVEALLKLVAFGIHRFFKDKWNQLDVAIVALSILGIVLEELNMKGALPINPTIIRIMRVLRIARVLKLLKMAKGMRALLDTVMQALPQVGNLGLLFMLLFFIYAALGVELFGKLIECTDINPCEGLSRHATFENFGMAFLTLFRVSTGDNWSGIMKDTLRECQPDDRNCFAYLAWVSPFYFVTFVLIAQFVLVNVVVAVLMKHLEESNKEAKEDAEMDAEIALEMEREKDAHQSPGSSDGVCPPLQEDKDQCVGEKLLSAETMSVLRMHSLPDDSYKFRPVRPASAPCPLEEVEANPQCFFCPPSVPSHFHTAPHCPAYNQPLTTDPAQTGEPLPCPSTTQVLLSQNTDGVTLRSQVAVKLDSVESQNSEQQERPNSALPAPQHPSSPSPLPSMLSAPSPLPPPRSSPSLLLPPPPSPRLPSRSASLRSRPRPPSTASLFDPTDEEVYHITSSARQSALSLLGVGLKDIRKGFSVDNQGFLEKPSTVSGGYADDQRRHSIESERRGCSHRKKKMSPPCISIHPPSERDPAQISSPPKLSDCSMLLRRRTPSSDSNAQDAEAHRQMPAPLTPTPFAPLSPSLQTHTPPLTPAPTPPHIPISPNIFIQPHAPLLPNALPFVPVQPRSPAARHL</sequence>
<feature type="region of interest" description="Disordered" evidence="15">
    <location>
        <begin position="737"/>
        <end position="756"/>
    </location>
</feature>
<feature type="compositionally biased region" description="Low complexity" evidence="15">
    <location>
        <begin position="1929"/>
        <end position="1938"/>
    </location>
</feature>
<dbReference type="FunFam" id="1.10.287.70:FF:000018">
    <property type="entry name" value="Voltage-dependent T-type calcium channel subunit alpha"/>
    <property type="match status" value="1"/>
</dbReference>
<dbReference type="PANTHER" id="PTHR10037">
    <property type="entry name" value="VOLTAGE-GATED CATION CHANNEL CALCIUM AND SODIUM"/>
    <property type="match status" value="1"/>
</dbReference>
<accession>A0A8C8DI11</accession>
<feature type="region of interest" description="Disordered" evidence="15">
    <location>
        <begin position="1834"/>
        <end position="1942"/>
    </location>
</feature>
<reference evidence="18" key="2">
    <citation type="submission" date="2025-09" db="UniProtKB">
        <authorList>
            <consortium name="Ensembl"/>
        </authorList>
    </citation>
    <scope>IDENTIFICATION</scope>
</reference>
<feature type="transmembrane region" description="Helical" evidence="16">
    <location>
        <begin position="1124"/>
        <end position="1146"/>
    </location>
</feature>
<feature type="transmembrane region" description="Helical" evidence="16">
    <location>
        <begin position="1441"/>
        <end position="1458"/>
    </location>
</feature>
<feature type="compositionally biased region" description="Basic and acidic residues" evidence="15">
    <location>
        <begin position="862"/>
        <end position="873"/>
    </location>
</feature>
<keyword evidence="3" id="KW-0109">Calcium transport</keyword>
<dbReference type="GO" id="GO:0005248">
    <property type="term" value="F:voltage-gated sodium channel activity"/>
    <property type="evidence" value="ECO:0007669"/>
    <property type="project" value="TreeGrafter"/>
</dbReference>
<dbReference type="InterPro" id="IPR005821">
    <property type="entry name" value="Ion_trans_dom"/>
</dbReference>
<dbReference type="InterPro" id="IPR043203">
    <property type="entry name" value="VGCC_Ca_Na"/>
</dbReference>
<evidence type="ECO:0000256" key="4">
    <source>
        <dbReference type="ARBA" id="ARBA00022673"/>
    </source>
</evidence>
<name>A0A8C8DI11_9TELE</name>
<keyword evidence="6" id="KW-0677">Repeat</keyword>
<evidence type="ECO:0000256" key="15">
    <source>
        <dbReference type="SAM" id="MobiDB-lite"/>
    </source>
</evidence>
<keyword evidence="19" id="KW-1185">Reference proteome</keyword>
<feature type="transmembrane region" description="Helical" evidence="16">
    <location>
        <begin position="347"/>
        <end position="370"/>
    </location>
</feature>
<evidence type="ECO:0000256" key="7">
    <source>
        <dbReference type="ARBA" id="ARBA00022837"/>
    </source>
</evidence>
<protein>
    <submittedName>
        <fullName evidence="18">Calcium channel, voltage-dependent, T type, alpha 1H subunit a</fullName>
    </submittedName>
</protein>
<dbReference type="GO" id="GO:0086010">
    <property type="term" value="P:membrane depolarization during action potential"/>
    <property type="evidence" value="ECO:0007669"/>
    <property type="project" value="TreeGrafter"/>
</dbReference>
<evidence type="ECO:0000313" key="18">
    <source>
        <dbReference type="Ensembl" id="ENSOSIP00000006608.1"/>
    </source>
</evidence>
<keyword evidence="7" id="KW-0106">Calcium</keyword>
<evidence type="ECO:0000256" key="14">
    <source>
        <dbReference type="ARBA" id="ARBA00036634"/>
    </source>
</evidence>
<feature type="transmembrane region" description="Helical" evidence="16">
    <location>
        <begin position="989"/>
        <end position="1007"/>
    </location>
</feature>
<evidence type="ECO:0000256" key="16">
    <source>
        <dbReference type="SAM" id="Phobius"/>
    </source>
</evidence>
<feature type="transmembrane region" description="Helical" evidence="16">
    <location>
        <begin position="1346"/>
        <end position="1369"/>
    </location>
</feature>
<dbReference type="Pfam" id="PF00520">
    <property type="entry name" value="Ion_trans"/>
    <property type="match status" value="4"/>
</dbReference>
<keyword evidence="5 16" id="KW-0812">Transmembrane</keyword>
<keyword evidence="10" id="KW-0406">Ion transport</keyword>
<feature type="transmembrane region" description="Helical" evidence="16">
    <location>
        <begin position="544"/>
        <end position="567"/>
    </location>
</feature>
<evidence type="ECO:0000256" key="10">
    <source>
        <dbReference type="ARBA" id="ARBA00023065"/>
    </source>
</evidence>
<dbReference type="GO" id="GO:0070509">
    <property type="term" value="P:calcium ion import"/>
    <property type="evidence" value="ECO:0007669"/>
    <property type="project" value="TreeGrafter"/>
</dbReference>
<feature type="compositionally biased region" description="Polar residues" evidence="15">
    <location>
        <begin position="807"/>
        <end position="816"/>
    </location>
</feature>
<dbReference type="PRINTS" id="PR01629">
    <property type="entry name" value="TVDCCALPHA1"/>
</dbReference>
<dbReference type="InterPro" id="IPR005445">
    <property type="entry name" value="VDCC_T_a1"/>
</dbReference>
<feature type="transmembrane region" description="Helical" evidence="16">
    <location>
        <begin position="706"/>
        <end position="729"/>
    </location>
</feature>
<dbReference type="GO" id="GO:0045956">
    <property type="term" value="P:positive regulation of calcium ion-dependent exocytosis"/>
    <property type="evidence" value="ECO:0007669"/>
    <property type="project" value="TreeGrafter"/>
</dbReference>
<organism evidence="18 19">
    <name type="scientific">Oryzias sinensis</name>
    <name type="common">Chinese medaka</name>
    <dbReference type="NCBI Taxonomy" id="183150"/>
    <lineage>
        <taxon>Eukaryota</taxon>
        <taxon>Metazoa</taxon>
        <taxon>Chordata</taxon>
        <taxon>Craniata</taxon>
        <taxon>Vertebrata</taxon>
        <taxon>Euteleostomi</taxon>
        <taxon>Actinopterygii</taxon>
        <taxon>Neopterygii</taxon>
        <taxon>Teleostei</taxon>
        <taxon>Neoteleostei</taxon>
        <taxon>Acanthomorphata</taxon>
        <taxon>Ovalentaria</taxon>
        <taxon>Atherinomorphae</taxon>
        <taxon>Beloniformes</taxon>
        <taxon>Adrianichthyidae</taxon>
        <taxon>Oryziinae</taxon>
        <taxon>Oryzias</taxon>
    </lineage>
</organism>
<dbReference type="GO" id="GO:0005891">
    <property type="term" value="C:voltage-gated calcium channel complex"/>
    <property type="evidence" value="ECO:0007669"/>
    <property type="project" value="InterPro"/>
</dbReference>
<evidence type="ECO:0000256" key="12">
    <source>
        <dbReference type="ARBA" id="ARBA00023180"/>
    </source>
</evidence>
<dbReference type="FunFam" id="1.20.120.350:FF:000008">
    <property type="entry name" value="Voltage-dependent T-type calcium channel subunit alpha"/>
    <property type="match status" value="1"/>
</dbReference>
<dbReference type="FunFam" id="1.10.287.70:FF:000053">
    <property type="entry name" value="Voltage-dependent T-type calcium channel subunit alpha"/>
    <property type="match status" value="1"/>
</dbReference>
<feature type="region of interest" description="Disordered" evidence="15">
    <location>
        <begin position="1714"/>
        <end position="1795"/>
    </location>
</feature>
<feature type="compositionally biased region" description="Low complexity" evidence="15">
    <location>
        <begin position="824"/>
        <end position="857"/>
    </location>
</feature>
<dbReference type="InterPro" id="IPR027359">
    <property type="entry name" value="Volt_channel_dom_sf"/>
</dbReference>
<evidence type="ECO:0000256" key="2">
    <source>
        <dbReference type="ARBA" id="ARBA00022448"/>
    </source>
</evidence>
<evidence type="ECO:0000256" key="13">
    <source>
        <dbReference type="ARBA" id="ARBA00023303"/>
    </source>
</evidence>
<evidence type="ECO:0000313" key="19">
    <source>
        <dbReference type="Proteomes" id="UP000694383"/>
    </source>
</evidence>
<feature type="compositionally biased region" description="Pro residues" evidence="15">
    <location>
        <begin position="1751"/>
        <end position="1771"/>
    </location>
</feature>
<keyword evidence="2" id="KW-0813">Transport</keyword>
<dbReference type="Proteomes" id="UP000694383">
    <property type="component" value="Unplaced"/>
</dbReference>
<feature type="compositionally biased region" description="Polar residues" evidence="15">
    <location>
        <begin position="894"/>
        <end position="905"/>
    </location>
</feature>
<feature type="transmembrane region" description="Helical" evidence="16">
    <location>
        <begin position="1531"/>
        <end position="1552"/>
    </location>
</feature>
<dbReference type="GO" id="GO:0008332">
    <property type="term" value="F:low voltage-gated calcium channel activity"/>
    <property type="evidence" value="ECO:0007669"/>
    <property type="project" value="TreeGrafter"/>
</dbReference>
<evidence type="ECO:0000256" key="5">
    <source>
        <dbReference type="ARBA" id="ARBA00022692"/>
    </source>
</evidence>
<dbReference type="PANTHER" id="PTHR10037:SF192">
    <property type="entry name" value="VOLTAGE-DEPENDENT T-TYPE CALCIUM CHANNEL SUBUNIT ALPHA-1H"/>
    <property type="match status" value="1"/>
</dbReference>
<feature type="transmembrane region" description="Helical" evidence="16">
    <location>
        <begin position="1060"/>
        <end position="1080"/>
    </location>
</feature>
<feature type="compositionally biased region" description="Basic and acidic residues" evidence="15">
    <location>
        <begin position="737"/>
        <end position="751"/>
    </location>
</feature>
<dbReference type="FunFam" id="1.20.120.350:FF:000007">
    <property type="entry name" value="Voltage-dependent T-type calcium channel subunit alpha"/>
    <property type="match status" value="1"/>
</dbReference>
<feature type="domain" description="Ion transport" evidence="17">
    <location>
        <begin position="84"/>
        <end position="412"/>
    </location>
</feature>
<evidence type="ECO:0000256" key="9">
    <source>
        <dbReference type="ARBA" id="ARBA00022989"/>
    </source>
</evidence>
<feature type="compositionally biased region" description="Basic and acidic residues" evidence="15">
    <location>
        <begin position="1845"/>
        <end position="1858"/>
    </location>
</feature>
<feature type="compositionally biased region" description="Pro residues" evidence="15">
    <location>
        <begin position="1734"/>
        <end position="1743"/>
    </location>
</feature>
<dbReference type="Ensembl" id="ENSOSIT00000007070.1">
    <property type="protein sequence ID" value="ENSOSIP00000006608.1"/>
    <property type="gene ID" value="ENSOSIG00000001212.1"/>
</dbReference>
<feature type="transmembrane region" description="Helical" evidence="16">
    <location>
        <begin position="121"/>
        <end position="141"/>
    </location>
</feature>
<dbReference type="FunFam" id="1.20.120.350:FF:000012">
    <property type="entry name" value="Voltage-dependent T-type calcium channel subunit alpha"/>
    <property type="match status" value="1"/>
</dbReference>
<feature type="compositionally biased region" description="Basic and acidic residues" evidence="15">
    <location>
        <begin position="19"/>
        <end position="39"/>
    </location>
</feature>
<keyword evidence="13" id="KW-0407">Ion channel</keyword>
<feature type="domain" description="Ion transport" evidence="17">
    <location>
        <begin position="1309"/>
        <end position="1563"/>
    </location>
</feature>
<dbReference type="FunFam" id="1.20.120.350:FF:000009">
    <property type="entry name" value="Voltage-dependent T-type calcium channel subunit alpha"/>
    <property type="match status" value="1"/>
</dbReference>
<keyword evidence="9 16" id="KW-1133">Transmembrane helix</keyword>
<feature type="transmembrane region" description="Helical" evidence="16">
    <location>
        <begin position="629"/>
        <end position="651"/>
    </location>
</feature>
<feature type="transmembrane region" description="Helical" evidence="16">
    <location>
        <begin position="1225"/>
        <end position="1249"/>
    </location>
</feature>
<proteinExistence type="predicted"/>
<keyword evidence="8" id="KW-0851">Voltage-gated channel</keyword>
<feature type="transmembrane region" description="Helical" evidence="16">
    <location>
        <begin position="213"/>
        <end position="233"/>
    </location>
</feature>
<comment type="subcellular location">
    <subcellularLocation>
        <location evidence="1">Membrane</location>
        <topology evidence="1">Multi-pass membrane protein</topology>
    </subcellularLocation>
</comment>
<dbReference type="GO" id="GO:0043005">
    <property type="term" value="C:neuron projection"/>
    <property type="evidence" value="ECO:0007669"/>
    <property type="project" value="TreeGrafter"/>
</dbReference>
<feature type="transmembrane region" description="Helical" evidence="16">
    <location>
        <begin position="1309"/>
        <end position="1326"/>
    </location>
</feature>
<feature type="region of interest" description="Disordered" evidence="15">
    <location>
        <begin position="1"/>
        <end position="41"/>
    </location>
</feature>
<reference evidence="18" key="1">
    <citation type="submission" date="2025-08" db="UniProtKB">
        <authorList>
            <consortium name="Ensembl"/>
        </authorList>
    </citation>
    <scope>IDENTIFICATION</scope>
</reference>
<dbReference type="FunFam" id="1.10.287.70:FF:000054">
    <property type="entry name" value="Voltage-dependent T-type calcium channel subunit alpha"/>
    <property type="match status" value="1"/>
</dbReference>